<gene>
    <name evidence="2" type="ORF">WMO41_07135</name>
</gene>
<keyword evidence="3" id="KW-1185">Reference proteome</keyword>
<dbReference type="InterPro" id="IPR019405">
    <property type="entry name" value="Lactonase_7-beta_prop"/>
</dbReference>
<dbReference type="PANTHER" id="PTHR30344:SF1">
    <property type="entry name" value="6-PHOSPHOGLUCONOLACTONASE"/>
    <property type="match status" value="1"/>
</dbReference>
<dbReference type="RefSeq" id="WP_349229162.1">
    <property type="nucleotide sequence ID" value="NZ_JBBMFJ010000011.1"/>
</dbReference>
<evidence type="ECO:0000256" key="1">
    <source>
        <dbReference type="ARBA" id="ARBA00005564"/>
    </source>
</evidence>
<evidence type="ECO:0000313" key="2">
    <source>
        <dbReference type="EMBL" id="MEQ2562937.1"/>
    </source>
</evidence>
<dbReference type="GO" id="GO:0016787">
    <property type="term" value="F:hydrolase activity"/>
    <property type="evidence" value="ECO:0007669"/>
    <property type="project" value="UniProtKB-KW"/>
</dbReference>
<dbReference type="PANTHER" id="PTHR30344">
    <property type="entry name" value="6-PHOSPHOGLUCONOLACTONASE-RELATED"/>
    <property type="match status" value="1"/>
</dbReference>
<keyword evidence="2" id="KW-0378">Hydrolase</keyword>
<dbReference type="InterPro" id="IPR015943">
    <property type="entry name" value="WD40/YVTN_repeat-like_dom_sf"/>
</dbReference>
<proteinExistence type="inferred from homology"/>
<dbReference type="EMBL" id="JBBMFJ010000011">
    <property type="protein sequence ID" value="MEQ2562937.1"/>
    <property type="molecule type" value="Genomic_DNA"/>
</dbReference>
<dbReference type="InterPro" id="IPR011048">
    <property type="entry name" value="Haem_d1_sf"/>
</dbReference>
<reference evidence="2 3" key="1">
    <citation type="submission" date="2024-03" db="EMBL/GenBank/DDBJ databases">
        <title>Human intestinal bacterial collection.</title>
        <authorList>
            <person name="Pauvert C."/>
            <person name="Hitch T.C.A."/>
            <person name="Clavel T."/>
        </authorList>
    </citation>
    <scope>NUCLEOTIDE SEQUENCE [LARGE SCALE GENOMIC DNA]</scope>
    <source>
        <strain evidence="2 3">CLA-AP-H27</strain>
    </source>
</reference>
<comment type="caution">
    <text evidence="2">The sequence shown here is derived from an EMBL/GenBank/DDBJ whole genome shotgun (WGS) entry which is preliminary data.</text>
</comment>
<sequence length="350" mass="39070">MSTYAYIGCRTTKERNARGKGIRVYEIENGEWKLRQIAEGQVNPSYLCLNEKQDRLYAIHGDFSEVSAYRVAEDGTLTYQNTTETHGTNPVHLTIDQTGKWLFVANLQTGGVSVIPIEEDGSLGKIKELKFISGNGGPGYISHPHQVCQDRSKKWLLVPSQGRLQGVGKITVFRIDSEAGDLKETFMVKGRSGSEPRHCVFHPNNRFCYCLNEKDSTVTCYYFDEENGTLEPKQILTTLPEDFPGDGWASAIEIGIDGRYLYLSNRKHDSVTVFGLNQENGHMTYLQNIKTKGEQPRFITINPDGTELLAANELTDTICCMDIDPETGLLSYSGTEIAAESPVCVVFKTK</sequence>
<name>A0ABV1HM77_9FIRM</name>
<dbReference type="Pfam" id="PF10282">
    <property type="entry name" value="Lactonase"/>
    <property type="match status" value="1"/>
</dbReference>
<dbReference type="InterPro" id="IPR050282">
    <property type="entry name" value="Cycloisomerase_2"/>
</dbReference>
<dbReference type="Gene3D" id="2.130.10.10">
    <property type="entry name" value="YVTN repeat-like/Quinoprotein amine dehydrogenase"/>
    <property type="match status" value="1"/>
</dbReference>
<organism evidence="2 3">
    <name type="scientific">Ventrimonas faecis</name>
    <dbReference type="NCBI Taxonomy" id="3133170"/>
    <lineage>
        <taxon>Bacteria</taxon>
        <taxon>Bacillati</taxon>
        <taxon>Bacillota</taxon>
        <taxon>Clostridia</taxon>
        <taxon>Lachnospirales</taxon>
        <taxon>Lachnospiraceae</taxon>
        <taxon>Ventrimonas</taxon>
    </lineage>
</organism>
<dbReference type="SUPFAM" id="SSF51004">
    <property type="entry name" value="C-terminal (heme d1) domain of cytochrome cd1-nitrite reductase"/>
    <property type="match status" value="1"/>
</dbReference>
<evidence type="ECO:0000313" key="3">
    <source>
        <dbReference type="Proteomes" id="UP001437460"/>
    </source>
</evidence>
<dbReference type="EC" id="3.1.1.-" evidence="2"/>
<protein>
    <submittedName>
        <fullName evidence="2">Lactonase family protein</fullName>
        <ecNumber evidence="2">3.1.1.-</ecNumber>
    </submittedName>
</protein>
<dbReference type="Proteomes" id="UP001437460">
    <property type="component" value="Unassembled WGS sequence"/>
</dbReference>
<accession>A0ABV1HM77</accession>
<comment type="similarity">
    <text evidence="1">Belongs to the cycloisomerase 2 family.</text>
</comment>